<dbReference type="RefSeq" id="WP_073303672.1">
    <property type="nucleotide sequence ID" value="NZ_FRAW01000010.1"/>
</dbReference>
<evidence type="ECO:0000256" key="1">
    <source>
        <dbReference type="SAM" id="MobiDB-lite"/>
    </source>
</evidence>
<feature type="region of interest" description="Disordered" evidence="1">
    <location>
        <begin position="1"/>
        <end position="30"/>
    </location>
</feature>
<dbReference type="AlphaFoldDB" id="A0A1M6TLK8"/>
<dbReference type="Proteomes" id="UP000184275">
    <property type="component" value="Unassembled WGS sequence"/>
</dbReference>
<keyword evidence="3" id="KW-1185">Reference proteome</keyword>
<name>A0A1M6TLK8_9BACT</name>
<evidence type="ECO:0000313" key="3">
    <source>
        <dbReference type="Proteomes" id="UP000184275"/>
    </source>
</evidence>
<protein>
    <recommendedName>
        <fullName evidence="4">DUF4145 domain-containing protein</fullName>
    </recommendedName>
</protein>
<evidence type="ECO:0008006" key="4">
    <source>
        <dbReference type="Google" id="ProtNLM"/>
    </source>
</evidence>
<accession>A0A1M6TLK8</accession>
<sequence>MPKLINQKPSMAEKKRPLAEEKSKKGTSNGKLRHDLYAKLLQRIDSSIEQGFYLEAVTLEESFIADRLESYAYYKKLCGIKKNLGDLLRPLSTDPEFSKDLHSEIDSWRKNRNAVLHEMAKFDVGEEADWDEKYSKAKNVAEHGKKLLRKTDKEILRLRMKTSSLNSKESK</sequence>
<feature type="compositionally biased region" description="Basic and acidic residues" evidence="1">
    <location>
        <begin position="11"/>
        <end position="24"/>
    </location>
</feature>
<reference evidence="3" key="1">
    <citation type="submission" date="2016-11" db="EMBL/GenBank/DDBJ databases">
        <authorList>
            <person name="Varghese N."/>
            <person name="Submissions S."/>
        </authorList>
    </citation>
    <scope>NUCLEOTIDE SEQUENCE [LARGE SCALE GENOMIC DNA]</scope>
    <source>
        <strain evidence="3">UWOS</strain>
    </source>
</reference>
<organism evidence="2 3">
    <name type="scientific">Fibrobacter intestinalis</name>
    <dbReference type="NCBI Taxonomy" id="28122"/>
    <lineage>
        <taxon>Bacteria</taxon>
        <taxon>Pseudomonadati</taxon>
        <taxon>Fibrobacterota</taxon>
        <taxon>Fibrobacteria</taxon>
        <taxon>Fibrobacterales</taxon>
        <taxon>Fibrobacteraceae</taxon>
        <taxon>Fibrobacter</taxon>
    </lineage>
</organism>
<evidence type="ECO:0000313" key="2">
    <source>
        <dbReference type="EMBL" id="SHK57885.1"/>
    </source>
</evidence>
<proteinExistence type="predicted"/>
<dbReference type="EMBL" id="FRAW01000010">
    <property type="protein sequence ID" value="SHK57885.1"/>
    <property type="molecule type" value="Genomic_DNA"/>
</dbReference>
<gene>
    <name evidence="2" type="ORF">SAMN05720469_11054</name>
</gene>